<gene>
    <name evidence="2" type="ORF">HICCMSTLAB_LOCUS9403</name>
</gene>
<dbReference type="OrthoDB" id="167668at2759"/>
<sequence>MFHSSSVLYPEDIICLLIYVYMLDMLTEDNDPTKPAGVLDNTGNVSSSTESTLQHPREYPDSMEKSDYSTLYGANQYYNSLYNSPSYGSVTKNSPSLQSSYLSSYTTPSPMSQYGSYPGYNSSSSTFSPVGQNISSASQKLDYSAYSSTCLYGNDRMPLQYSGYYPMPGWIEQAHQRSPASAEDVKAEAETVLDPLILLKAARIGYSSGTLMKP</sequence>
<evidence type="ECO:0000313" key="2">
    <source>
        <dbReference type="EMBL" id="CAG5100138.1"/>
    </source>
</evidence>
<proteinExistence type="predicted"/>
<dbReference type="AlphaFoldDB" id="A0A8J2HHJ8"/>
<accession>A0A8J2HHJ8</accession>
<keyword evidence="3" id="KW-1185">Reference proteome</keyword>
<feature type="region of interest" description="Disordered" evidence="1">
    <location>
        <begin position="34"/>
        <end position="65"/>
    </location>
</feature>
<evidence type="ECO:0000256" key="1">
    <source>
        <dbReference type="SAM" id="MobiDB-lite"/>
    </source>
</evidence>
<dbReference type="Proteomes" id="UP000786811">
    <property type="component" value="Unassembled WGS sequence"/>
</dbReference>
<comment type="caution">
    <text evidence="2">The sequence shown here is derived from an EMBL/GenBank/DDBJ whole genome shotgun (WGS) entry which is preliminary data.</text>
</comment>
<reference evidence="2" key="1">
    <citation type="submission" date="2021-04" db="EMBL/GenBank/DDBJ databases">
        <authorList>
            <person name="Chebbi M.A.C M."/>
        </authorList>
    </citation>
    <scope>NUCLEOTIDE SEQUENCE</scope>
</reference>
<protein>
    <submittedName>
        <fullName evidence="2">Uncharacterized protein</fullName>
    </submittedName>
</protein>
<feature type="compositionally biased region" description="Basic and acidic residues" evidence="1">
    <location>
        <begin position="55"/>
        <end position="65"/>
    </location>
</feature>
<evidence type="ECO:0000313" key="3">
    <source>
        <dbReference type="Proteomes" id="UP000786811"/>
    </source>
</evidence>
<feature type="compositionally biased region" description="Polar residues" evidence="1">
    <location>
        <begin position="41"/>
        <end position="54"/>
    </location>
</feature>
<name>A0A8J2HHJ8_COTCN</name>
<organism evidence="2 3">
    <name type="scientific">Cotesia congregata</name>
    <name type="common">Parasitoid wasp</name>
    <name type="synonym">Apanteles congregatus</name>
    <dbReference type="NCBI Taxonomy" id="51543"/>
    <lineage>
        <taxon>Eukaryota</taxon>
        <taxon>Metazoa</taxon>
        <taxon>Ecdysozoa</taxon>
        <taxon>Arthropoda</taxon>
        <taxon>Hexapoda</taxon>
        <taxon>Insecta</taxon>
        <taxon>Pterygota</taxon>
        <taxon>Neoptera</taxon>
        <taxon>Endopterygota</taxon>
        <taxon>Hymenoptera</taxon>
        <taxon>Apocrita</taxon>
        <taxon>Ichneumonoidea</taxon>
        <taxon>Braconidae</taxon>
        <taxon>Microgastrinae</taxon>
        <taxon>Cotesia</taxon>
    </lineage>
</organism>
<dbReference type="EMBL" id="CAJNRD030001122">
    <property type="protein sequence ID" value="CAG5100138.1"/>
    <property type="molecule type" value="Genomic_DNA"/>
</dbReference>